<sequence>MRNKKVVKILCVILAAAMPVSSGVGVQAAQAGAVAATADQTDDVQNAAETSAEDSAQNADSDDLEGSIQYLDDSAQTNNSDAQQDGNISSDQTPQQDGNATSDQASQDINGTIVQNEDSDNVTIKASDKPYLALGADLNDSQRATILSIMGIDAANLSNYDVVYVTNAEEHQYLDSYISSSQIGTRSLSSVVIVQRDKGSGLNISTTNINYCTVGMYKNALTTAGVTDADIIVAGPTPISGTAALVGVLKAYQEMTGKEISDSVVDTALNELVLTGQLEDSLKGVSDAEVEEFIAYIKALIAKDDLTDDAGINGAIDEACEKYGVTLSDDERQQIIDLIKKINSLGIDLNGLVDYAESLYNSFKNGDGSSNSGIAAAVGGFFKSIISSVGDFFKKLFS</sequence>
<name>A0A173VST9_9FIRM</name>
<evidence type="ECO:0000256" key="1">
    <source>
        <dbReference type="SAM" id="MobiDB-lite"/>
    </source>
</evidence>
<evidence type="ECO:0000256" key="2">
    <source>
        <dbReference type="SAM" id="SignalP"/>
    </source>
</evidence>
<dbReference type="GeneID" id="61432357"/>
<dbReference type="RefSeq" id="WP_006855619.1">
    <property type="nucleotide sequence ID" value="NZ_CABIYH010000037.1"/>
</dbReference>
<feature type="signal peptide" evidence="2">
    <location>
        <begin position="1"/>
        <end position="22"/>
    </location>
</feature>
<dbReference type="OrthoDB" id="9810153at2"/>
<proteinExistence type="predicted"/>
<organism evidence="3 4">
    <name type="scientific">Roseburia intestinalis</name>
    <dbReference type="NCBI Taxonomy" id="166486"/>
    <lineage>
        <taxon>Bacteria</taxon>
        <taxon>Bacillati</taxon>
        <taxon>Bacillota</taxon>
        <taxon>Clostridia</taxon>
        <taxon>Lachnospirales</taxon>
        <taxon>Lachnospiraceae</taxon>
        <taxon>Roseburia</taxon>
    </lineage>
</organism>
<gene>
    <name evidence="3" type="ORF">ERS852572_03469</name>
</gene>
<protein>
    <submittedName>
        <fullName evidence="3">Predicted secreted protein</fullName>
    </submittedName>
</protein>
<dbReference type="AlphaFoldDB" id="A0A173VST9"/>
<reference evidence="3 4" key="1">
    <citation type="submission" date="2015-09" db="EMBL/GenBank/DDBJ databases">
        <authorList>
            <consortium name="Pathogen Informatics"/>
        </authorList>
    </citation>
    <scope>NUCLEOTIDE SEQUENCE [LARGE SCALE GENOMIC DNA]</scope>
    <source>
        <strain evidence="3 4">2789STDY5834960</strain>
    </source>
</reference>
<dbReference type="EMBL" id="CYXZ01000037">
    <property type="protein sequence ID" value="CUN30233.1"/>
    <property type="molecule type" value="Genomic_DNA"/>
</dbReference>
<dbReference type="STRING" id="166486.ERS852572_03469"/>
<feature type="region of interest" description="Disordered" evidence="1">
    <location>
        <begin position="42"/>
        <end position="63"/>
    </location>
</feature>
<accession>A0A173VST9</accession>
<feature type="chain" id="PRO_5038639205" evidence="2">
    <location>
        <begin position="23"/>
        <end position="398"/>
    </location>
</feature>
<evidence type="ECO:0000313" key="4">
    <source>
        <dbReference type="Proteomes" id="UP000095350"/>
    </source>
</evidence>
<evidence type="ECO:0000313" key="3">
    <source>
        <dbReference type="EMBL" id="CUN30233.1"/>
    </source>
</evidence>
<keyword evidence="2" id="KW-0732">Signal</keyword>
<dbReference type="Pfam" id="PF06207">
    <property type="entry name" value="DUF1002"/>
    <property type="match status" value="1"/>
</dbReference>
<dbReference type="PaxDb" id="166486-ERS852572_03469"/>
<feature type="region of interest" description="Disordered" evidence="1">
    <location>
        <begin position="76"/>
        <end position="105"/>
    </location>
</feature>
<dbReference type="InterPro" id="IPR009343">
    <property type="entry name" value="DUF1002"/>
</dbReference>
<dbReference type="Proteomes" id="UP000095350">
    <property type="component" value="Unassembled WGS sequence"/>
</dbReference>